<dbReference type="Pfam" id="PF01648">
    <property type="entry name" value="ACPS"/>
    <property type="match status" value="1"/>
</dbReference>
<evidence type="ECO:0000256" key="1">
    <source>
        <dbReference type="ARBA" id="ARBA00013172"/>
    </source>
</evidence>
<reference evidence="5 6" key="1">
    <citation type="submission" date="2012-04" db="EMBL/GenBank/DDBJ databases">
        <title>The Genome Sequence of Saprolegnia declina VS20.</title>
        <authorList>
            <consortium name="The Broad Institute Genome Sequencing Platform"/>
            <person name="Russ C."/>
            <person name="Nusbaum C."/>
            <person name="Tyler B."/>
            <person name="van West P."/>
            <person name="Dieguez-Uribeondo J."/>
            <person name="de Bruijn I."/>
            <person name="Tripathy S."/>
            <person name="Jiang R."/>
            <person name="Young S.K."/>
            <person name="Zeng Q."/>
            <person name="Gargeya S."/>
            <person name="Fitzgerald M."/>
            <person name="Haas B."/>
            <person name="Abouelleil A."/>
            <person name="Alvarado L."/>
            <person name="Arachchi H.M."/>
            <person name="Berlin A."/>
            <person name="Chapman S.B."/>
            <person name="Goldberg J."/>
            <person name="Griggs A."/>
            <person name="Gujja S."/>
            <person name="Hansen M."/>
            <person name="Howarth C."/>
            <person name="Imamovic A."/>
            <person name="Larimer J."/>
            <person name="McCowen C."/>
            <person name="Montmayeur A."/>
            <person name="Murphy C."/>
            <person name="Neiman D."/>
            <person name="Pearson M."/>
            <person name="Priest M."/>
            <person name="Roberts A."/>
            <person name="Saif S."/>
            <person name="Shea T."/>
            <person name="Sisk P."/>
            <person name="Sykes S."/>
            <person name="Wortman J."/>
            <person name="Nusbaum C."/>
            <person name="Birren B."/>
        </authorList>
    </citation>
    <scope>NUCLEOTIDE SEQUENCE [LARGE SCALE GENOMIC DNA]</scope>
    <source>
        <strain evidence="5 6">VS20</strain>
    </source>
</reference>
<dbReference type="VEuPathDB" id="FungiDB:SDRG_03554"/>
<dbReference type="RefSeq" id="XP_008607411.1">
    <property type="nucleotide sequence ID" value="XM_008609189.1"/>
</dbReference>
<dbReference type="EC" id="2.7.8.7" evidence="1"/>
<dbReference type="Proteomes" id="UP000030762">
    <property type="component" value="Unassembled WGS sequence"/>
</dbReference>
<dbReference type="OrthoDB" id="26719at2759"/>
<accession>T0QZ36</accession>
<evidence type="ECO:0000259" key="4">
    <source>
        <dbReference type="Pfam" id="PF22624"/>
    </source>
</evidence>
<organism evidence="5 6">
    <name type="scientific">Saprolegnia diclina (strain VS20)</name>
    <dbReference type="NCBI Taxonomy" id="1156394"/>
    <lineage>
        <taxon>Eukaryota</taxon>
        <taxon>Sar</taxon>
        <taxon>Stramenopiles</taxon>
        <taxon>Oomycota</taxon>
        <taxon>Saprolegniomycetes</taxon>
        <taxon>Saprolegniales</taxon>
        <taxon>Saprolegniaceae</taxon>
        <taxon>Saprolegnia</taxon>
    </lineage>
</organism>
<dbReference type="SUPFAM" id="SSF56214">
    <property type="entry name" value="4'-phosphopantetheinyl transferase"/>
    <property type="match status" value="2"/>
</dbReference>
<evidence type="ECO:0000313" key="5">
    <source>
        <dbReference type="EMBL" id="EQC39350.1"/>
    </source>
</evidence>
<gene>
    <name evidence="5" type="ORF">SDRG_03554</name>
</gene>
<dbReference type="InterPro" id="IPR050559">
    <property type="entry name" value="P-Pant_transferase_sf"/>
</dbReference>
<dbReference type="InterPro" id="IPR037143">
    <property type="entry name" value="4-PPantetheinyl_Trfase_dom_sf"/>
</dbReference>
<keyword evidence="2" id="KW-0808">Transferase</keyword>
<name>T0QZ36_SAPDV</name>
<evidence type="ECO:0000313" key="6">
    <source>
        <dbReference type="Proteomes" id="UP000030762"/>
    </source>
</evidence>
<dbReference type="PANTHER" id="PTHR12215:SF10">
    <property type="entry name" value="L-AMINOADIPATE-SEMIALDEHYDE DEHYDROGENASE-PHOSPHOPANTETHEINYL TRANSFERASE"/>
    <property type="match status" value="1"/>
</dbReference>
<evidence type="ECO:0000256" key="2">
    <source>
        <dbReference type="ARBA" id="ARBA00022679"/>
    </source>
</evidence>
<proteinExistence type="predicted"/>
<dbReference type="InterPro" id="IPR008278">
    <property type="entry name" value="4-PPantetheinyl_Trfase_dom"/>
</dbReference>
<dbReference type="STRING" id="1156394.T0QZ36"/>
<dbReference type="AlphaFoldDB" id="T0QZ36"/>
<sequence length="246" mass="27662">MKMMVTAWYMDAGTWAPTPEVWSTLLAYLPPGEREKVERFRFAKDQKFALVSRLLQRHVVHTAFKTPFDAIHLERTPHGKPFWPACPSPTWNYNVSHQGSLVAIASAENVRIGVDVVCVTDKPSHVTTESFLATFTTFFGPREWAQIHASVDPLRCFFHLWSLKEAYVKALGVGVGFDLLRAQFDCTNVDATTLFVDDVASRTWQFSTTALDATHIATIALEVPVDQPRASIVWQQLPISALLRST</sequence>
<evidence type="ECO:0000259" key="3">
    <source>
        <dbReference type="Pfam" id="PF01648"/>
    </source>
</evidence>
<dbReference type="OMA" id="WVFEESL"/>
<dbReference type="GeneID" id="19944281"/>
<feature type="domain" description="4'-phosphopantetheinyl transferase N-terminal" evidence="4">
    <location>
        <begin position="14"/>
        <end position="108"/>
    </location>
</feature>
<dbReference type="Pfam" id="PF22624">
    <property type="entry name" value="AASDHPPT_N"/>
    <property type="match status" value="1"/>
</dbReference>
<protein>
    <recommendedName>
        <fullName evidence="1">holo-[acyl-carrier-protein] synthase</fullName>
        <ecNumber evidence="1">2.7.8.7</ecNumber>
    </recommendedName>
</protein>
<dbReference type="Gene3D" id="3.90.470.20">
    <property type="entry name" value="4'-phosphopantetheinyl transferase domain"/>
    <property type="match status" value="2"/>
</dbReference>
<dbReference type="GO" id="GO:0000287">
    <property type="term" value="F:magnesium ion binding"/>
    <property type="evidence" value="ECO:0007669"/>
    <property type="project" value="InterPro"/>
</dbReference>
<feature type="domain" description="4'-phosphopantetheinyl transferase" evidence="3">
    <location>
        <begin position="111"/>
        <end position="218"/>
    </location>
</feature>
<dbReference type="GO" id="GO:0005829">
    <property type="term" value="C:cytosol"/>
    <property type="evidence" value="ECO:0007669"/>
    <property type="project" value="TreeGrafter"/>
</dbReference>
<dbReference type="InParanoid" id="T0QZ36"/>
<dbReference type="PANTHER" id="PTHR12215">
    <property type="entry name" value="PHOSPHOPANTETHEINE TRANSFERASE"/>
    <property type="match status" value="1"/>
</dbReference>
<dbReference type="GO" id="GO:0019878">
    <property type="term" value="P:lysine biosynthetic process via aminoadipic acid"/>
    <property type="evidence" value="ECO:0007669"/>
    <property type="project" value="TreeGrafter"/>
</dbReference>
<keyword evidence="6" id="KW-1185">Reference proteome</keyword>
<dbReference type="InterPro" id="IPR055066">
    <property type="entry name" value="AASDHPPT_N"/>
</dbReference>
<dbReference type="EMBL" id="JH767139">
    <property type="protein sequence ID" value="EQC39350.1"/>
    <property type="molecule type" value="Genomic_DNA"/>
</dbReference>
<dbReference type="eggNOG" id="KOG0945">
    <property type="taxonomic scope" value="Eukaryota"/>
</dbReference>
<dbReference type="GO" id="GO:0008897">
    <property type="term" value="F:holo-[acyl-carrier-protein] synthase activity"/>
    <property type="evidence" value="ECO:0007669"/>
    <property type="project" value="UniProtKB-EC"/>
</dbReference>